<dbReference type="GO" id="GO:0016747">
    <property type="term" value="F:acyltransferase activity, transferring groups other than amino-acyl groups"/>
    <property type="evidence" value="ECO:0007669"/>
    <property type="project" value="InterPro"/>
</dbReference>
<keyword evidence="2" id="KW-0808">Transferase</keyword>
<dbReference type="Proteomes" id="UP000483802">
    <property type="component" value="Unassembled WGS sequence"/>
</dbReference>
<reference evidence="2 3" key="1">
    <citation type="submission" date="2019-11" db="EMBL/GenBank/DDBJ databases">
        <title>Streptomyces typhae sp. nov., a novel endophytic actinomycete isolated from the root of cattail pollen (Typha angustifolia L.).</title>
        <authorList>
            <person name="Peng C."/>
        </authorList>
    </citation>
    <scope>NUCLEOTIDE SEQUENCE [LARGE SCALE GENOMIC DNA]</scope>
    <source>
        <strain evidence="3">p1417</strain>
    </source>
</reference>
<dbReference type="PROSITE" id="PS51186">
    <property type="entry name" value="GNAT"/>
    <property type="match status" value="1"/>
</dbReference>
<dbReference type="AlphaFoldDB" id="A0A6L6WYH5"/>
<protein>
    <submittedName>
        <fullName evidence="2">GNAT family N-acetyltransferase</fullName>
    </submittedName>
</protein>
<proteinExistence type="predicted"/>
<dbReference type="RefSeq" id="WP_157166380.1">
    <property type="nucleotide sequence ID" value="NZ_WPNZ01000009.1"/>
</dbReference>
<feature type="domain" description="N-acetyltransferase" evidence="1">
    <location>
        <begin position="18"/>
        <end position="183"/>
    </location>
</feature>
<organism evidence="2 3">
    <name type="scientific">Streptomyces typhae</name>
    <dbReference type="NCBI Taxonomy" id="2681492"/>
    <lineage>
        <taxon>Bacteria</taxon>
        <taxon>Bacillati</taxon>
        <taxon>Actinomycetota</taxon>
        <taxon>Actinomycetes</taxon>
        <taxon>Kitasatosporales</taxon>
        <taxon>Streptomycetaceae</taxon>
        <taxon>Streptomyces</taxon>
    </lineage>
</organism>
<gene>
    <name evidence="2" type="ORF">GPA10_17740</name>
</gene>
<accession>A0A6L6WYH5</accession>
<dbReference type="EMBL" id="WPNZ01000009">
    <property type="protein sequence ID" value="MVO86554.1"/>
    <property type="molecule type" value="Genomic_DNA"/>
</dbReference>
<dbReference type="Gene3D" id="3.40.630.30">
    <property type="match status" value="1"/>
</dbReference>
<sequence length="192" mass="21131">MTTHPELSLRHYGQAQAAGIRELLLDVHDEVYEGTDDPLAPRDVFARFVDSWSGKEGFACVVAHARAEPVGYAYGAPLGPATTWWGKVEPALHTEFMEETGTRTFALSELMVRSPWRGTGASRLIHDELLRGRPEERVTLLVHKEHAKVRALYESWGYASVGEAQPFAGAPVLCAMVLARWPSGPNPAVTQP</sequence>
<dbReference type="SUPFAM" id="SSF55729">
    <property type="entry name" value="Acyl-CoA N-acyltransferases (Nat)"/>
    <property type="match status" value="1"/>
</dbReference>
<comment type="caution">
    <text evidence="2">The sequence shown here is derived from an EMBL/GenBank/DDBJ whole genome shotgun (WGS) entry which is preliminary data.</text>
</comment>
<keyword evidence="3" id="KW-1185">Reference proteome</keyword>
<evidence type="ECO:0000313" key="3">
    <source>
        <dbReference type="Proteomes" id="UP000483802"/>
    </source>
</evidence>
<name>A0A6L6WYH5_9ACTN</name>
<evidence type="ECO:0000313" key="2">
    <source>
        <dbReference type="EMBL" id="MVO86554.1"/>
    </source>
</evidence>
<dbReference type="InterPro" id="IPR016181">
    <property type="entry name" value="Acyl_CoA_acyltransferase"/>
</dbReference>
<evidence type="ECO:0000259" key="1">
    <source>
        <dbReference type="PROSITE" id="PS51186"/>
    </source>
</evidence>
<dbReference type="InterPro" id="IPR000182">
    <property type="entry name" value="GNAT_dom"/>
</dbReference>